<evidence type="ECO:0000259" key="2">
    <source>
        <dbReference type="Pfam" id="PF05305"/>
    </source>
</evidence>
<comment type="caution">
    <text evidence="3">The sequence shown here is derived from an EMBL/GenBank/DDBJ whole genome shotgun (WGS) entry which is preliminary data.</text>
</comment>
<sequence>MKPWRYQPLTIRLLAGTAGLLTAAAAFAGPADASPVDDAFITALSNAGVNYGDPINAEALGQSVCPMLVQPGGNFAAAASRIRGSNGMSPEMASMFTTIAIQMYCPSVMADVASGNIPGGLQQLPGLSGIPGLPGF</sequence>
<proteinExistence type="predicted"/>
<evidence type="ECO:0000313" key="3">
    <source>
        <dbReference type="EMBL" id="OBI74244.1"/>
    </source>
</evidence>
<protein>
    <recommendedName>
        <fullName evidence="2">DUF732 domain-containing protein</fullName>
    </recommendedName>
</protein>
<name>A0A1A3BGT3_MYCAS</name>
<dbReference type="InterPro" id="IPR007969">
    <property type="entry name" value="DUF732"/>
</dbReference>
<dbReference type="RefSeq" id="WP_065123397.1">
    <property type="nucleotide sequence ID" value="NZ_LZKQ01000308.1"/>
</dbReference>
<evidence type="ECO:0000313" key="4">
    <source>
        <dbReference type="Proteomes" id="UP000093795"/>
    </source>
</evidence>
<reference evidence="3 4" key="1">
    <citation type="submission" date="2016-06" db="EMBL/GenBank/DDBJ databases">
        <authorList>
            <person name="Kjaerup R.B."/>
            <person name="Dalgaard T.S."/>
            <person name="Juul-Madsen H.R."/>
        </authorList>
    </citation>
    <scope>NUCLEOTIDE SEQUENCE [LARGE SCALE GENOMIC DNA]</scope>
    <source>
        <strain evidence="3 4">1081914.2</strain>
    </source>
</reference>
<feature type="domain" description="DUF732" evidence="2">
    <location>
        <begin position="37"/>
        <end position="107"/>
    </location>
</feature>
<dbReference type="OrthoDB" id="4743565at2"/>
<dbReference type="EMBL" id="LZKQ01000308">
    <property type="protein sequence ID" value="OBI74244.1"/>
    <property type="molecule type" value="Genomic_DNA"/>
</dbReference>
<evidence type="ECO:0000256" key="1">
    <source>
        <dbReference type="SAM" id="SignalP"/>
    </source>
</evidence>
<gene>
    <name evidence="3" type="ORF">A9X01_05750</name>
</gene>
<dbReference type="AlphaFoldDB" id="A0A1A3BGT3"/>
<accession>A0A1A3BGT3</accession>
<organism evidence="3 4">
    <name type="scientific">Mycobacterium asiaticum</name>
    <dbReference type="NCBI Taxonomy" id="1790"/>
    <lineage>
        <taxon>Bacteria</taxon>
        <taxon>Bacillati</taxon>
        <taxon>Actinomycetota</taxon>
        <taxon>Actinomycetes</taxon>
        <taxon>Mycobacteriales</taxon>
        <taxon>Mycobacteriaceae</taxon>
        <taxon>Mycobacterium</taxon>
    </lineage>
</organism>
<feature type="signal peptide" evidence="1">
    <location>
        <begin position="1"/>
        <end position="28"/>
    </location>
</feature>
<dbReference type="Pfam" id="PF05305">
    <property type="entry name" value="DUF732"/>
    <property type="match status" value="1"/>
</dbReference>
<feature type="chain" id="PRO_5039300425" description="DUF732 domain-containing protein" evidence="1">
    <location>
        <begin position="29"/>
        <end position="136"/>
    </location>
</feature>
<keyword evidence="1" id="KW-0732">Signal</keyword>
<dbReference type="Proteomes" id="UP000093795">
    <property type="component" value="Unassembled WGS sequence"/>
</dbReference>
<dbReference type="STRING" id="1790.A5645_19215"/>
<dbReference type="eggNOG" id="ENOG5033HJ3">
    <property type="taxonomic scope" value="Bacteria"/>
</dbReference>